<dbReference type="AlphaFoldDB" id="A0A7L5BTX0"/>
<dbReference type="PANTHER" id="PTHR30537">
    <property type="entry name" value="HTH-TYPE TRANSCRIPTIONAL REGULATOR"/>
    <property type="match status" value="1"/>
</dbReference>
<dbReference type="InterPro" id="IPR058163">
    <property type="entry name" value="LysR-type_TF_proteobact-type"/>
</dbReference>
<accession>A0A7L5BTX0</accession>
<dbReference type="SUPFAM" id="SSF46785">
    <property type="entry name" value="Winged helix' DNA-binding domain"/>
    <property type="match status" value="1"/>
</dbReference>
<evidence type="ECO:0000259" key="5">
    <source>
        <dbReference type="PROSITE" id="PS50931"/>
    </source>
</evidence>
<dbReference type="Pfam" id="PF00126">
    <property type="entry name" value="HTH_1"/>
    <property type="match status" value="1"/>
</dbReference>
<dbReference type="EMBL" id="CP049056">
    <property type="protein sequence ID" value="QIE54972.1"/>
    <property type="molecule type" value="Genomic_DNA"/>
</dbReference>
<dbReference type="InterPro" id="IPR000847">
    <property type="entry name" value="LysR_HTH_N"/>
</dbReference>
<name>A0A7L5BTX0_9RHOB</name>
<dbReference type="SUPFAM" id="SSF53850">
    <property type="entry name" value="Periplasmic binding protein-like II"/>
    <property type="match status" value="1"/>
</dbReference>
<evidence type="ECO:0000256" key="1">
    <source>
        <dbReference type="ARBA" id="ARBA00009437"/>
    </source>
</evidence>
<dbReference type="PROSITE" id="PS50931">
    <property type="entry name" value="HTH_LYSR"/>
    <property type="match status" value="1"/>
</dbReference>
<dbReference type="Gene3D" id="1.10.10.10">
    <property type="entry name" value="Winged helix-like DNA-binding domain superfamily/Winged helix DNA-binding domain"/>
    <property type="match status" value="1"/>
</dbReference>
<dbReference type="InterPro" id="IPR036388">
    <property type="entry name" value="WH-like_DNA-bd_sf"/>
</dbReference>
<dbReference type="CDD" id="cd08471">
    <property type="entry name" value="PBP2_CrgA_like_2"/>
    <property type="match status" value="1"/>
</dbReference>
<dbReference type="FunFam" id="1.10.10.10:FF:000001">
    <property type="entry name" value="LysR family transcriptional regulator"/>
    <property type="match status" value="1"/>
</dbReference>
<dbReference type="Pfam" id="PF03466">
    <property type="entry name" value="LysR_substrate"/>
    <property type="match status" value="1"/>
</dbReference>
<dbReference type="PANTHER" id="PTHR30537:SF5">
    <property type="entry name" value="HTH-TYPE TRANSCRIPTIONAL ACTIVATOR TTDR-RELATED"/>
    <property type="match status" value="1"/>
</dbReference>
<reference evidence="6 7" key="1">
    <citation type="submission" date="2020-02" db="EMBL/GenBank/DDBJ databases">
        <title>complete genome sequence of Rhodobacteraceae bacterium.</title>
        <authorList>
            <person name="Park J."/>
            <person name="Kim Y.-S."/>
            <person name="Kim K.-H."/>
        </authorList>
    </citation>
    <scope>NUCLEOTIDE SEQUENCE [LARGE SCALE GENOMIC DNA]</scope>
    <source>
        <strain evidence="6 7">RR4-56</strain>
    </source>
</reference>
<evidence type="ECO:0000256" key="3">
    <source>
        <dbReference type="ARBA" id="ARBA00023125"/>
    </source>
</evidence>
<gene>
    <name evidence="6" type="ORF">G5B40_05600</name>
</gene>
<dbReference type="GO" id="GO:0006351">
    <property type="term" value="P:DNA-templated transcription"/>
    <property type="evidence" value="ECO:0007669"/>
    <property type="project" value="TreeGrafter"/>
</dbReference>
<dbReference type="GO" id="GO:0003700">
    <property type="term" value="F:DNA-binding transcription factor activity"/>
    <property type="evidence" value="ECO:0007669"/>
    <property type="project" value="InterPro"/>
</dbReference>
<dbReference type="KEGG" id="hdh:G5B40_05600"/>
<dbReference type="InterPro" id="IPR036390">
    <property type="entry name" value="WH_DNA-bd_sf"/>
</dbReference>
<evidence type="ECO:0000256" key="4">
    <source>
        <dbReference type="ARBA" id="ARBA00023163"/>
    </source>
</evidence>
<keyword evidence="4" id="KW-0804">Transcription</keyword>
<feature type="domain" description="HTH lysR-type" evidence="5">
    <location>
        <begin position="1"/>
        <end position="60"/>
    </location>
</feature>
<evidence type="ECO:0000313" key="6">
    <source>
        <dbReference type="EMBL" id="QIE54972.1"/>
    </source>
</evidence>
<dbReference type="RefSeq" id="WP_165096085.1">
    <property type="nucleotide sequence ID" value="NZ_CP049056.1"/>
</dbReference>
<dbReference type="GO" id="GO:0043565">
    <property type="term" value="F:sequence-specific DNA binding"/>
    <property type="evidence" value="ECO:0007669"/>
    <property type="project" value="TreeGrafter"/>
</dbReference>
<sequence>MTDRLETMSIFVRVVDEGSLTSGARALRMPIATVSRRIGELEGKLGAELLLRSPRGLTLTDTGRTYVAACRRILEDVSEAERNASGEFTAPRGTLTMTAPIVFGRLHVLPAVSAFLRAFPDVDVSLELTDRPVNLREEHLDLAVRIGPLADSTFIARKVGEVRWIVCASPSYLEKRKAPKVPGDLADLDGITFQSLMSPQNWRFGSGRQEITVPVRSRLIVNTAEAAIDAAIDGLGFTRVLSYQAAAAIRTGRLAPLLQGFEPEPWPVHLLYEPRALIPQKLRAFLDFSAPRIAGGIA</sequence>
<proteinExistence type="inferred from homology"/>
<keyword evidence="7" id="KW-1185">Reference proteome</keyword>
<keyword evidence="2" id="KW-0805">Transcription regulation</keyword>
<protein>
    <submittedName>
        <fullName evidence="6">LysR family transcriptional regulator</fullName>
    </submittedName>
</protein>
<dbReference type="Proteomes" id="UP000503336">
    <property type="component" value="Chromosome"/>
</dbReference>
<evidence type="ECO:0000313" key="7">
    <source>
        <dbReference type="Proteomes" id="UP000503336"/>
    </source>
</evidence>
<dbReference type="InterPro" id="IPR005119">
    <property type="entry name" value="LysR_subst-bd"/>
</dbReference>
<dbReference type="Gene3D" id="3.40.190.290">
    <property type="match status" value="1"/>
</dbReference>
<evidence type="ECO:0000256" key="2">
    <source>
        <dbReference type="ARBA" id="ARBA00023015"/>
    </source>
</evidence>
<comment type="similarity">
    <text evidence="1">Belongs to the LysR transcriptional regulatory family.</text>
</comment>
<keyword evidence="3" id="KW-0238">DNA-binding</keyword>
<organism evidence="6 7">
    <name type="scientific">Pikeienuella piscinae</name>
    <dbReference type="NCBI Taxonomy" id="2748098"/>
    <lineage>
        <taxon>Bacteria</taxon>
        <taxon>Pseudomonadati</taxon>
        <taxon>Pseudomonadota</taxon>
        <taxon>Alphaproteobacteria</taxon>
        <taxon>Rhodobacterales</taxon>
        <taxon>Paracoccaceae</taxon>
        <taxon>Pikeienuella</taxon>
    </lineage>
</organism>